<keyword evidence="3 6" id="KW-0812">Transmembrane</keyword>
<feature type="transmembrane region" description="Helical" evidence="6">
    <location>
        <begin position="151"/>
        <end position="175"/>
    </location>
</feature>
<feature type="transmembrane region" description="Helical" evidence="6">
    <location>
        <begin position="206"/>
        <end position="226"/>
    </location>
</feature>
<evidence type="ECO:0000256" key="3">
    <source>
        <dbReference type="ARBA" id="ARBA00022692"/>
    </source>
</evidence>
<dbReference type="Pfam" id="PF00892">
    <property type="entry name" value="EamA"/>
    <property type="match status" value="1"/>
</dbReference>
<name>A0ABW2A0B1_9GAMM</name>
<evidence type="ECO:0000313" key="9">
    <source>
        <dbReference type="Proteomes" id="UP001596422"/>
    </source>
</evidence>
<evidence type="ECO:0000259" key="7">
    <source>
        <dbReference type="Pfam" id="PF00892"/>
    </source>
</evidence>
<dbReference type="EMBL" id="JBHSWE010000001">
    <property type="protein sequence ID" value="MFC6670806.1"/>
    <property type="molecule type" value="Genomic_DNA"/>
</dbReference>
<feature type="transmembrane region" description="Helical" evidence="6">
    <location>
        <begin position="82"/>
        <end position="102"/>
    </location>
</feature>
<evidence type="ECO:0000256" key="4">
    <source>
        <dbReference type="ARBA" id="ARBA00022989"/>
    </source>
</evidence>
<reference evidence="9" key="1">
    <citation type="journal article" date="2019" name="Int. J. Syst. Evol. Microbiol.">
        <title>The Global Catalogue of Microorganisms (GCM) 10K type strain sequencing project: providing services to taxonomists for standard genome sequencing and annotation.</title>
        <authorList>
            <consortium name="The Broad Institute Genomics Platform"/>
            <consortium name="The Broad Institute Genome Sequencing Center for Infectious Disease"/>
            <person name="Wu L."/>
            <person name="Ma J."/>
        </authorList>
    </citation>
    <scope>NUCLEOTIDE SEQUENCE [LARGE SCALE GENOMIC DNA]</scope>
    <source>
        <strain evidence="9">NBRC 111756</strain>
    </source>
</reference>
<dbReference type="Proteomes" id="UP001596422">
    <property type="component" value="Unassembled WGS sequence"/>
</dbReference>
<keyword evidence="5 6" id="KW-0472">Membrane</keyword>
<dbReference type="PANTHER" id="PTHR32322">
    <property type="entry name" value="INNER MEMBRANE TRANSPORTER"/>
    <property type="match status" value="1"/>
</dbReference>
<dbReference type="InterPro" id="IPR000620">
    <property type="entry name" value="EamA_dom"/>
</dbReference>
<feature type="transmembrane region" description="Helical" evidence="6">
    <location>
        <begin position="59"/>
        <end position="76"/>
    </location>
</feature>
<comment type="subcellular location">
    <subcellularLocation>
        <location evidence="1">Membrane</location>
        <topology evidence="1">Multi-pass membrane protein</topology>
    </subcellularLocation>
</comment>
<proteinExistence type="inferred from homology"/>
<dbReference type="PANTHER" id="PTHR32322:SF2">
    <property type="entry name" value="EAMA DOMAIN-CONTAINING PROTEIN"/>
    <property type="match status" value="1"/>
</dbReference>
<evidence type="ECO:0000256" key="2">
    <source>
        <dbReference type="ARBA" id="ARBA00007362"/>
    </source>
</evidence>
<feature type="transmembrane region" description="Helical" evidence="6">
    <location>
        <begin position="123"/>
        <end position="145"/>
    </location>
</feature>
<feature type="transmembrane region" description="Helical" evidence="6">
    <location>
        <begin position="182"/>
        <end position="200"/>
    </location>
</feature>
<comment type="caution">
    <text evidence="8">The sequence shown here is derived from an EMBL/GenBank/DDBJ whole genome shotgun (WGS) entry which is preliminary data.</text>
</comment>
<dbReference type="InterPro" id="IPR050638">
    <property type="entry name" value="AA-Vitamin_Transporters"/>
</dbReference>
<comment type="similarity">
    <text evidence="2">Belongs to the EamA transporter family.</text>
</comment>
<keyword evidence="9" id="KW-1185">Reference proteome</keyword>
<accession>A0ABW2A0B1</accession>
<keyword evidence="4 6" id="KW-1133">Transmembrane helix</keyword>
<feature type="transmembrane region" description="Helical" evidence="6">
    <location>
        <begin position="34"/>
        <end position="52"/>
    </location>
</feature>
<dbReference type="RefSeq" id="WP_379909313.1">
    <property type="nucleotide sequence ID" value="NZ_JBHSWE010000001.1"/>
</dbReference>
<feature type="domain" description="EamA" evidence="7">
    <location>
        <begin position="90"/>
        <end position="225"/>
    </location>
</feature>
<protein>
    <submittedName>
        <fullName evidence="8">DMT family transporter</fullName>
    </submittedName>
</protein>
<sequence length="254" mass="27298">MTTCSACCRGCIFSFNFYCFYSAGSVVTSGLESVIFSMATLFNAVNAMLFFGQRIDGRFWLATLLGFAGMLSLFWRDLVGDGLDLAMLGGIGLCLLGTYLFSLGNMISLRHQRRGLDLLSTNAWAMGYGALWMLIVSLFGGAAFAPEWTPSYLGALLYLAIFGSVLGFAAYFALIGRIGAGPAAYATLLFPLVALSISTLVEGYRWTPAAVAGMALILAGNLVMFSPRGLRGWPARLHWRRSPGALNGTQEAEP</sequence>
<gene>
    <name evidence="8" type="ORF">ACFQDL_12540</name>
</gene>
<dbReference type="InterPro" id="IPR037185">
    <property type="entry name" value="EmrE-like"/>
</dbReference>
<evidence type="ECO:0000256" key="1">
    <source>
        <dbReference type="ARBA" id="ARBA00004141"/>
    </source>
</evidence>
<organism evidence="8 9">
    <name type="scientific">Marinobacterium aestuariivivens</name>
    <dbReference type="NCBI Taxonomy" id="1698799"/>
    <lineage>
        <taxon>Bacteria</taxon>
        <taxon>Pseudomonadati</taxon>
        <taxon>Pseudomonadota</taxon>
        <taxon>Gammaproteobacteria</taxon>
        <taxon>Oceanospirillales</taxon>
        <taxon>Oceanospirillaceae</taxon>
        <taxon>Marinobacterium</taxon>
    </lineage>
</organism>
<dbReference type="SUPFAM" id="SSF103481">
    <property type="entry name" value="Multidrug resistance efflux transporter EmrE"/>
    <property type="match status" value="2"/>
</dbReference>
<evidence type="ECO:0000313" key="8">
    <source>
        <dbReference type="EMBL" id="MFC6670806.1"/>
    </source>
</evidence>
<evidence type="ECO:0000256" key="5">
    <source>
        <dbReference type="ARBA" id="ARBA00023136"/>
    </source>
</evidence>
<evidence type="ECO:0000256" key="6">
    <source>
        <dbReference type="SAM" id="Phobius"/>
    </source>
</evidence>